<dbReference type="AlphaFoldDB" id="A0A5A7PST6"/>
<evidence type="ECO:0000256" key="2">
    <source>
        <dbReference type="ARBA" id="ARBA00011738"/>
    </source>
</evidence>
<keyword evidence="4" id="KW-0052">Apoplast</keyword>
<dbReference type="OrthoDB" id="1864232at2759"/>
<feature type="signal peptide" evidence="4">
    <location>
        <begin position="1"/>
        <end position="24"/>
    </location>
</feature>
<organism evidence="5 6">
    <name type="scientific">Striga asiatica</name>
    <name type="common">Asiatic witchweed</name>
    <name type="synonym">Buchnera asiatica</name>
    <dbReference type="NCBI Taxonomy" id="4170"/>
    <lineage>
        <taxon>Eukaryota</taxon>
        <taxon>Viridiplantae</taxon>
        <taxon>Streptophyta</taxon>
        <taxon>Embryophyta</taxon>
        <taxon>Tracheophyta</taxon>
        <taxon>Spermatophyta</taxon>
        <taxon>Magnoliopsida</taxon>
        <taxon>eudicotyledons</taxon>
        <taxon>Gunneridae</taxon>
        <taxon>Pentapetalae</taxon>
        <taxon>asterids</taxon>
        <taxon>lamiids</taxon>
        <taxon>Lamiales</taxon>
        <taxon>Orobanchaceae</taxon>
        <taxon>Buchnereae</taxon>
        <taxon>Striga</taxon>
    </lineage>
</organism>
<sequence length="197" mass="21334">MDKSFFTFLTLCAVVLSALPVSNGVKPVGAHDYPKSVQNWYKKIANTNEKVTQLHFYLHDLVSGPTPTNVPIAAANSTAQSATLFGLIGVMDDLLTVGPSPDSETVGRAQGLLLAASLEEIAYHMTFNVVFTNRKYNGSTLSLVGYNPFLHENRELAIVGGSGFFRLARGTAVLKTLSYNSTSGDAIVEYNIMVLHY</sequence>
<keyword evidence="6" id="KW-1185">Reference proteome</keyword>
<keyword evidence="3 4" id="KW-0964">Secreted</keyword>
<accession>A0A5A7PST6</accession>
<comment type="caution">
    <text evidence="5">The sequence shown here is derived from an EMBL/GenBank/DDBJ whole genome shotgun (WGS) entry which is preliminary data.</text>
</comment>
<protein>
    <recommendedName>
        <fullName evidence="4">Dirigent protein</fullName>
    </recommendedName>
</protein>
<name>A0A5A7PST6_STRAF</name>
<evidence type="ECO:0000256" key="1">
    <source>
        <dbReference type="ARBA" id="ARBA00010746"/>
    </source>
</evidence>
<dbReference type="PANTHER" id="PTHR21495">
    <property type="entry name" value="NUCLEOPORIN-RELATED"/>
    <property type="match status" value="1"/>
</dbReference>
<dbReference type="EMBL" id="BKCP01005039">
    <property type="protein sequence ID" value="GER35875.1"/>
    <property type="molecule type" value="Genomic_DNA"/>
</dbReference>
<comment type="similarity">
    <text evidence="1 4">Belongs to the plant dirigent protein family.</text>
</comment>
<proteinExistence type="inferred from homology"/>
<keyword evidence="4" id="KW-0732">Signal</keyword>
<dbReference type="GO" id="GO:0009699">
    <property type="term" value="P:phenylpropanoid biosynthetic process"/>
    <property type="evidence" value="ECO:0007669"/>
    <property type="project" value="UniProtKB-ARBA"/>
</dbReference>
<evidence type="ECO:0000313" key="6">
    <source>
        <dbReference type="Proteomes" id="UP000325081"/>
    </source>
</evidence>
<comment type="subunit">
    <text evidence="2 4">Homodimer.</text>
</comment>
<feature type="chain" id="PRO_5023088438" description="Dirigent protein" evidence="4">
    <location>
        <begin position="25"/>
        <end position="197"/>
    </location>
</feature>
<dbReference type="GO" id="GO:0048046">
    <property type="term" value="C:apoplast"/>
    <property type="evidence" value="ECO:0007669"/>
    <property type="project" value="UniProtKB-SubCell"/>
</dbReference>
<gene>
    <name evidence="5" type="ORF">STAS_12171</name>
</gene>
<comment type="function">
    <text evidence="4">Dirigent proteins impart stereoselectivity on the phenoxy radical-coupling reaction, yielding optically active lignans from two molecules of coniferyl alcohol in the biosynthesis of lignans, flavonolignans, and alkaloids and thus plays a central role in plant secondary metabolism.</text>
</comment>
<evidence type="ECO:0000313" key="5">
    <source>
        <dbReference type="EMBL" id="GER35875.1"/>
    </source>
</evidence>
<dbReference type="Proteomes" id="UP000325081">
    <property type="component" value="Unassembled WGS sequence"/>
</dbReference>
<dbReference type="InterPro" id="IPR004265">
    <property type="entry name" value="Dirigent"/>
</dbReference>
<evidence type="ECO:0000256" key="4">
    <source>
        <dbReference type="RuleBase" id="RU363099"/>
    </source>
</evidence>
<comment type="subcellular location">
    <subcellularLocation>
        <location evidence="4">Secreted</location>
        <location evidence="4">Extracellular space</location>
        <location evidence="4">Apoplast</location>
    </subcellularLocation>
</comment>
<dbReference type="InterPro" id="IPR044859">
    <property type="entry name" value="Allene_oxi_cyc_Dirigent"/>
</dbReference>
<dbReference type="Gene3D" id="2.40.480.10">
    <property type="entry name" value="Allene oxide cyclase-like"/>
    <property type="match status" value="1"/>
</dbReference>
<reference evidence="6" key="1">
    <citation type="journal article" date="2019" name="Curr. Biol.">
        <title>Genome Sequence of Striga asiatica Provides Insight into the Evolution of Plant Parasitism.</title>
        <authorList>
            <person name="Yoshida S."/>
            <person name="Kim S."/>
            <person name="Wafula E.K."/>
            <person name="Tanskanen J."/>
            <person name="Kim Y.M."/>
            <person name="Honaas L."/>
            <person name="Yang Z."/>
            <person name="Spallek T."/>
            <person name="Conn C.E."/>
            <person name="Ichihashi Y."/>
            <person name="Cheong K."/>
            <person name="Cui S."/>
            <person name="Der J.P."/>
            <person name="Gundlach H."/>
            <person name="Jiao Y."/>
            <person name="Hori C."/>
            <person name="Ishida J.K."/>
            <person name="Kasahara H."/>
            <person name="Kiba T."/>
            <person name="Kim M.S."/>
            <person name="Koo N."/>
            <person name="Laohavisit A."/>
            <person name="Lee Y.H."/>
            <person name="Lumba S."/>
            <person name="McCourt P."/>
            <person name="Mortimer J.C."/>
            <person name="Mutuku J.M."/>
            <person name="Nomura T."/>
            <person name="Sasaki-Sekimoto Y."/>
            <person name="Seto Y."/>
            <person name="Wang Y."/>
            <person name="Wakatake T."/>
            <person name="Sakakibara H."/>
            <person name="Demura T."/>
            <person name="Yamaguchi S."/>
            <person name="Yoneyama K."/>
            <person name="Manabe R.I."/>
            <person name="Nelson D.C."/>
            <person name="Schulman A.H."/>
            <person name="Timko M.P."/>
            <person name="dePamphilis C.W."/>
            <person name="Choi D."/>
            <person name="Shirasu K."/>
        </authorList>
    </citation>
    <scope>NUCLEOTIDE SEQUENCE [LARGE SCALE GENOMIC DNA]</scope>
    <source>
        <strain evidence="6">cv. UVA1</strain>
    </source>
</reference>
<evidence type="ECO:0000256" key="3">
    <source>
        <dbReference type="ARBA" id="ARBA00022525"/>
    </source>
</evidence>
<dbReference type="Pfam" id="PF03018">
    <property type="entry name" value="Dirigent"/>
    <property type="match status" value="1"/>
</dbReference>